<evidence type="ECO:0000313" key="1">
    <source>
        <dbReference type="EMBL" id="PXV65549.1"/>
    </source>
</evidence>
<sequence length="111" mass="12531">MNKLNILWTTDNKDTIFNMLSMYAINSKRHNWWQDVNVILWGASVKLAGADTQIQTEILEMLNLGITVEACKDCCDNFGVADIIEKLGVTVQYMGKPMTDYIKNGEALITI</sequence>
<evidence type="ECO:0008006" key="3">
    <source>
        <dbReference type="Google" id="ProtNLM"/>
    </source>
</evidence>
<dbReference type="EMBL" id="QICL01000007">
    <property type="protein sequence ID" value="PXV65549.1"/>
    <property type="molecule type" value="Genomic_DNA"/>
</dbReference>
<dbReference type="AlphaFoldDB" id="A0A2V3PQP9"/>
<keyword evidence="2" id="KW-1185">Reference proteome</keyword>
<dbReference type="OrthoDB" id="9805634at2"/>
<organism evidence="1 2">
    <name type="scientific">Dysgonomonas alginatilytica</name>
    <dbReference type="NCBI Taxonomy" id="1605892"/>
    <lineage>
        <taxon>Bacteria</taxon>
        <taxon>Pseudomonadati</taxon>
        <taxon>Bacteroidota</taxon>
        <taxon>Bacteroidia</taxon>
        <taxon>Bacteroidales</taxon>
        <taxon>Dysgonomonadaceae</taxon>
        <taxon>Dysgonomonas</taxon>
    </lineage>
</organism>
<dbReference type="RefSeq" id="WP_110310266.1">
    <property type="nucleotide sequence ID" value="NZ_QICL01000007.1"/>
</dbReference>
<evidence type="ECO:0000313" key="2">
    <source>
        <dbReference type="Proteomes" id="UP000247973"/>
    </source>
</evidence>
<proteinExistence type="predicted"/>
<gene>
    <name evidence="1" type="ORF">CLV62_107146</name>
</gene>
<dbReference type="SUPFAM" id="SSF75169">
    <property type="entry name" value="DsrEFH-like"/>
    <property type="match status" value="1"/>
</dbReference>
<dbReference type="InterPro" id="IPR027396">
    <property type="entry name" value="DsrEFH-like"/>
</dbReference>
<dbReference type="Gene3D" id="3.40.1260.10">
    <property type="entry name" value="DsrEFH-like"/>
    <property type="match status" value="1"/>
</dbReference>
<reference evidence="1 2" key="1">
    <citation type="submission" date="2018-03" db="EMBL/GenBank/DDBJ databases">
        <title>Genomic Encyclopedia of Archaeal and Bacterial Type Strains, Phase II (KMG-II): from individual species to whole genera.</title>
        <authorList>
            <person name="Goeker M."/>
        </authorList>
    </citation>
    <scope>NUCLEOTIDE SEQUENCE [LARGE SCALE GENOMIC DNA]</scope>
    <source>
        <strain evidence="1 2">DSM 100214</strain>
    </source>
</reference>
<comment type="caution">
    <text evidence="1">The sequence shown here is derived from an EMBL/GenBank/DDBJ whole genome shotgun (WGS) entry which is preliminary data.</text>
</comment>
<accession>A0A2V3PQP9</accession>
<dbReference type="Proteomes" id="UP000247973">
    <property type="component" value="Unassembled WGS sequence"/>
</dbReference>
<name>A0A2V3PQP9_9BACT</name>
<protein>
    <recommendedName>
        <fullName evidence="3">DsrE/DsrF/DsrH-like protein</fullName>
    </recommendedName>
</protein>